<evidence type="ECO:0000313" key="2">
    <source>
        <dbReference type="Proteomes" id="UP000193380"/>
    </source>
</evidence>
<dbReference type="Proteomes" id="UP000193380">
    <property type="component" value="Unassembled WGS sequence"/>
</dbReference>
<evidence type="ECO:0000313" key="1">
    <source>
        <dbReference type="EMBL" id="CDQ84881.1"/>
    </source>
</evidence>
<proteinExistence type="predicted"/>
<protein>
    <submittedName>
        <fullName evidence="1">Uncharacterized protein</fullName>
    </submittedName>
</protein>
<reference evidence="1" key="1">
    <citation type="journal article" date="2014" name="Nat. Commun.">
        <title>The rainbow trout genome provides novel insights into evolution after whole-genome duplication in vertebrates.</title>
        <authorList>
            <person name="Berthelot C."/>
            <person name="Brunet F."/>
            <person name="Chalopin D."/>
            <person name="Juanchich A."/>
            <person name="Bernard M."/>
            <person name="Noel B."/>
            <person name="Bento P."/>
            <person name="Da Silva C."/>
            <person name="Labadie K."/>
            <person name="Alberti A."/>
            <person name="Aury J.M."/>
            <person name="Louis A."/>
            <person name="Dehais P."/>
            <person name="Bardou P."/>
            <person name="Montfort J."/>
            <person name="Klopp C."/>
            <person name="Cabau C."/>
            <person name="Gaspin C."/>
            <person name="Thorgaard G.H."/>
            <person name="Boussaha M."/>
            <person name="Quillet E."/>
            <person name="Guyomard R."/>
            <person name="Galiana D."/>
            <person name="Bobe J."/>
            <person name="Volff J.N."/>
            <person name="Genet C."/>
            <person name="Wincker P."/>
            <person name="Jaillon O."/>
            <person name="Roest Crollius H."/>
            <person name="Guiguen Y."/>
        </authorList>
    </citation>
    <scope>NUCLEOTIDE SEQUENCE [LARGE SCALE GENOMIC DNA]</scope>
</reference>
<accession>A0A060XZI8</accession>
<dbReference type="EMBL" id="FR906584">
    <property type="protein sequence ID" value="CDQ84881.1"/>
    <property type="molecule type" value="Genomic_DNA"/>
</dbReference>
<dbReference type="PaxDb" id="8022-A0A060XZI8"/>
<sequence length="114" mass="13599">MSTQLKLPTDVVRNATFSRVHRIGKASGNRPRAIIACFDKFKQKEMTKNMRRELRNTDFGMNDHFPTEINERRKKLYPIMKEKRCLNQRVSMVMDTLYINGQLYQDSRVTPWLF</sequence>
<reference evidence="1" key="2">
    <citation type="submission" date="2014-03" db="EMBL/GenBank/DDBJ databases">
        <authorList>
            <person name="Genoscope - CEA"/>
        </authorList>
    </citation>
    <scope>NUCLEOTIDE SEQUENCE</scope>
</reference>
<dbReference type="AlphaFoldDB" id="A0A060XZI8"/>
<gene>
    <name evidence="1" type="ORF">GSONMT00060117001</name>
</gene>
<name>A0A060XZI8_ONCMY</name>
<dbReference type="STRING" id="8022.A0A060XZI8"/>
<dbReference type="Gene3D" id="3.30.70.1820">
    <property type="entry name" value="L1 transposable element, RRM domain"/>
    <property type="match status" value="1"/>
</dbReference>
<organism evidence="1 2">
    <name type="scientific">Oncorhynchus mykiss</name>
    <name type="common">Rainbow trout</name>
    <name type="synonym">Salmo gairdneri</name>
    <dbReference type="NCBI Taxonomy" id="8022"/>
    <lineage>
        <taxon>Eukaryota</taxon>
        <taxon>Metazoa</taxon>
        <taxon>Chordata</taxon>
        <taxon>Craniata</taxon>
        <taxon>Vertebrata</taxon>
        <taxon>Euteleostomi</taxon>
        <taxon>Actinopterygii</taxon>
        <taxon>Neopterygii</taxon>
        <taxon>Teleostei</taxon>
        <taxon>Protacanthopterygii</taxon>
        <taxon>Salmoniformes</taxon>
        <taxon>Salmonidae</taxon>
        <taxon>Salmoninae</taxon>
        <taxon>Oncorhynchus</taxon>
    </lineage>
</organism>